<dbReference type="HAMAP" id="MF_02080">
    <property type="entry name" value="FtsI_transpept"/>
    <property type="match status" value="1"/>
</dbReference>
<dbReference type="UniPathway" id="UPA00219"/>
<dbReference type="GO" id="GO:0071555">
    <property type="term" value="P:cell wall organization"/>
    <property type="evidence" value="ECO:0007669"/>
    <property type="project" value="UniProtKB-KW"/>
</dbReference>
<dbReference type="RefSeq" id="WP_018346127.1">
    <property type="nucleotide sequence ID" value="NZ_JARTCE010000003.1"/>
</dbReference>
<evidence type="ECO:0000256" key="1">
    <source>
        <dbReference type="ARBA" id="ARBA00004370"/>
    </source>
</evidence>
<keyword evidence="8 16" id="KW-0378">Hydrolase</keyword>
<sequence>MAKVKKKSSSYSQNSSSFVKGRYWSTIVIVLALLAALVARAAYVQLVQSDVLISEANKRSLRTEQIPYIRGDILDRNGELLSVSVENYSVIADPKEIFSKNSLMEKDRWQRLSEALNTSLNGLISRLNKNPKSRFVYLDRQISPTIANYIRELKITGVSLQKEYRRFYPTVEESAQLLGYTDIDGQGIEGIEKSFNALLTGKSGSKTYRKDKSGNVIENISTTQKYDAHDVTLSIDKHLQSMVFREIKKAVAENKAESGTAVLVSISTGEILAMATAPSYNPNNILGSQAEMRRNRAITDTFEPGSTVKPFVVLTALTQKIVSPDTIVNTKPFVVNGHTIRDVAPRNELSITGILQKSSNVGVSRLSLQMPISVLMNTYHKAGFGMPTNLGLVGEQSGTLPYNRKRWADIERATVAYGYGLTVTPLQLARAYVTLGSFGLYRPLSITKVDPPVIGERIYSEKVTREVVHMMESVALPGGGGIAAAVPGYRVAIKTGTAKKLENGRYVDKYIAYTAGVAPASDPQFALVILINNPTAGKYYGGSISAPVFSKIMGHTLRVKNIKPDGIEGETKSAKRIVHIDSLKTENQRHN</sequence>
<keyword evidence="5 16" id="KW-0121">Carboxypeptidase</keyword>
<evidence type="ECO:0000256" key="11">
    <source>
        <dbReference type="ARBA" id="ARBA00022989"/>
    </source>
</evidence>
<evidence type="ECO:0000256" key="2">
    <source>
        <dbReference type="ARBA" id="ARBA00022475"/>
    </source>
</evidence>
<reference evidence="20 22" key="2">
    <citation type="submission" date="2018-06" db="EMBL/GenBank/DDBJ databases">
        <authorList>
            <consortium name="Pathogen Informatics"/>
            <person name="Doyle S."/>
        </authorList>
    </citation>
    <scope>NUCLEOTIDE SEQUENCE [LARGE SCALE GENOMIC DNA]</scope>
    <source>
        <strain evidence="20 22">NCTC11413</strain>
    </source>
</reference>
<dbReference type="GO" id="GO:0008360">
    <property type="term" value="P:regulation of cell shape"/>
    <property type="evidence" value="ECO:0007669"/>
    <property type="project" value="UniProtKB-KW"/>
</dbReference>
<keyword evidence="20" id="KW-0328">Glycosyltransferase</keyword>
<keyword evidence="4 16" id="KW-0132">Cell division</keyword>
<feature type="active site" description="Acyl-ester intermediate" evidence="16">
    <location>
        <position position="306"/>
    </location>
</feature>
<keyword evidence="7 16" id="KW-0812">Transmembrane</keyword>
<evidence type="ECO:0000256" key="3">
    <source>
        <dbReference type="ARBA" id="ARBA00022519"/>
    </source>
</evidence>
<dbReference type="SUPFAM" id="SSF56601">
    <property type="entry name" value="beta-lactamase/transpeptidase-like"/>
    <property type="match status" value="1"/>
</dbReference>
<feature type="domain" description="Penicillin-binding protein transpeptidase" evidence="17">
    <location>
        <begin position="259"/>
        <end position="553"/>
    </location>
</feature>
<dbReference type="PANTHER" id="PTHR30627">
    <property type="entry name" value="PEPTIDOGLYCAN D,D-TRANSPEPTIDASE"/>
    <property type="match status" value="1"/>
</dbReference>
<comment type="subcellular location">
    <subcellularLocation>
        <location evidence="1">Membrane</location>
    </subcellularLocation>
</comment>
<organism evidence="20 22">
    <name type="scientific">Gallibacterium anatis</name>
    <dbReference type="NCBI Taxonomy" id="750"/>
    <lineage>
        <taxon>Bacteria</taxon>
        <taxon>Pseudomonadati</taxon>
        <taxon>Pseudomonadota</taxon>
        <taxon>Gammaproteobacteria</taxon>
        <taxon>Pasteurellales</taxon>
        <taxon>Pasteurellaceae</taxon>
        <taxon>Gallibacterium</taxon>
    </lineage>
</organism>
<evidence type="ECO:0000256" key="8">
    <source>
        <dbReference type="ARBA" id="ARBA00022801"/>
    </source>
</evidence>
<evidence type="ECO:0000256" key="7">
    <source>
        <dbReference type="ARBA" id="ARBA00022692"/>
    </source>
</evidence>
<evidence type="ECO:0000256" key="15">
    <source>
        <dbReference type="ARBA" id="ARBA00023316"/>
    </source>
</evidence>
<dbReference type="GO" id="GO:0006508">
    <property type="term" value="P:proteolysis"/>
    <property type="evidence" value="ECO:0007669"/>
    <property type="project" value="UniProtKB-KW"/>
</dbReference>
<dbReference type="GO" id="GO:0000917">
    <property type="term" value="P:division septum assembly"/>
    <property type="evidence" value="ECO:0007669"/>
    <property type="project" value="UniProtKB-KW"/>
</dbReference>
<evidence type="ECO:0000256" key="13">
    <source>
        <dbReference type="ARBA" id="ARBA00023210"/>
    </source>
</evidence>
<comment type="similarity">
    <text evidence="16">Belongs to the transpeptidase family. FtsI subfamily.</text>
</comment>
<keyword evidence="9 16" id="KW-0133">Cell shape</keyword>
<dbReference type="InterPro" id="IPR036138">
    <property type="entry name" value="PBP_dimer_sf"/>
</dbReference>
<evidence type="ECO:0000313" key="21">
    <source>
        <dbReference type="Proteomes" id="UP000092643"/>
    </source>
</evidence>
<dbReference type="InterPro" id="IPR012338">
    <property type="entry name" value="Beta-lactam/transpept-like"/>
</dbReference>
<dbReference type="NCBIfam" id="NF011685">
    <property type="entry name" value="PRK15105.1"/>
    <property type="match status" value="1"/>
</dbReference>
<evidence type="ECO:0000256" key="10">
    <source>
        <dbReference type="ARBA" id="ARBA00022984"/>
    </source>
</evidence>
<dbReference type="GO" id="GO:0009002">
    <property type="term" value="F:serine-type D-Ala-D-Ala carboxypeptidase activity"/>
    <property type="evidence" value="ECO:0007669"/>
    <property type="project" value="UniProtKB-UniRule"/>
</dbReference>
<dbReference type="GO" id="GO:0009252">
    <property type="term" value="P:peptidoglycan biosynthetic process"/>
    <property type="evidence" value="ECO:0007669"/>
    <property type="project" value="UniProtKB-UniRule"/>
</dbReference>
<dbReference type="InterPro" id="IPR005311">
    <property type="entry name" value="PBP_dimer"/>
</dbReference>
<evidence type="ECO:0000256" key="12">
    <source>
        <dbReference type="ARBA" id="ARBA00023136"/>
    </source>
</evidence>
<dbReference type="InterPro" id="IPR037532">
    <property type="entry name" value="FtsI_transpept"/>
</dbReference>
<gene>
    <name evidence="16 20" type="primary">ftsI</name>
    <name evidence="20" type="ORF">NCTC11413_00382</name>
    <name evidence="19" type="ORF">QV03_06725</name>
</gene>
<dbReference type="AlphaFoldDB" id="A0A0A2WXF9"/>
<keyword evidence="11 16" id="KW-1133">Transmembrane helix</keyword>
<dbReference type="PATRIC" id="fig|750.22.peg.1373"/>
<dbReference type="GeneID" id="77263745"/>
<keyword evidence="13 16" id="KW-0717">Septation</keyword>
<keyword evidence="10 16" id="KW-0573">Peptidoglycan synthesis</keyword>
<keyword evidence="15 16" id="KW-0961">Cell wall biogenesis/degradation</keyword>
<dbReference type="FunFam" id="3.40.710.10:FF:000003">
    <property type="entry name" value="Peptidoglycan D,D-transpeptidase FtsI"/>
    <property type="match status" value="1"/>
</dbReference>
<dbReference type="GO" id="GO:0008658">
    <property type="term" value="F:penicillin binding"/>
    <property type="evidence" value="ECO:0007669"/>
    <property type="project" value="InterPro"/>
</dbReference>
<dbReference type="PANTHER" id="PTHR30627:SF1">
    <property type="entry name" value="PEPTIDOGLYCAN D,D-TRANSPEPTIDASE FTSI"/>
    <property type="match status" value="1"/>
</dbReference>
<keyword evidence="6 16" id="KW-0645">Protease</keyword>
<comment type="catalytic activity">
    <reaction evidence="16">
        <text>Preferential cleavage: (Ac)2-L-Lys-D-Ala-|-D-Ala. Also transpeptidation of peptidyl-alanyl moieties that are N-acyl substituents of D-alanine.</text>
        <dbReference type="EC" id="3.4.16.4"/>
    </reaction>
</comment>
<dbReference type="SUPFAM" id="SSF56519">
    <property type="entry name" value="Penicillin binding protein dimerisation domain"/>
    <property type="match status" value="1"/>
</dbReference>
<evidence type="ECO:0000256" key="14">
    <source>
        <dbReference type="ARBA" id="ARBA00023306"/>
    </source>
</evidence>
<keyword evidence="14 16" id="KW-0131">Cell cycle</keyword>
<evidence type="ECO:0000256" key="6">
    <source>
        <dbReference type="ARBA" id="ARBA00022670"/>
    </source>
</evidence>
<evidence type="ECO:0000256" key="16">
    <source>
        <dbReference type="HAMAP-Rule" id="MF_02080"/>
    </source>
</evidence>
<dbReference type="Gene3D" id="3.30.450.330">
    <property type="match status" value="1"/>
</dbReference>
<dbReference type="GO" id="GO:0008955">
    <property type="term" value="F:peptidoglycan glycosyltransferase activity"/>
    <property type="evidence" value="ECO:0007669"/>
    <property type="project" value="InterPro"/>
</dbReference>
<evidence type="ECO:0000256" key="4">
    <source>
        <dbReference type="ARBA" id="ARBA00022618"/>
    </source>
</evidence>
<dbReference type="Pfam" id="PF00905">
    <property type="entry name" value="Transpeptidase"/>
    <property type="match status" value="1"/>
</dbReference>
<feature type="domain" description="Penicillin-binding protein dimerisation" evidence="18">
    <location>
        <begin position="67"/>
        <end position="220"/>
    </location>
</feature>
<name>A0A0A2WXF9_9PAST</name>
<keyword evidence="2 16" id="KW-1003">Cell membrane</keyword>
<evidence type="ECO:0000259" key="18">
    <source>
        <dbReference type="Pfam" id="PF03717"/>
    </source>
</evidence>
<accession>A0A0A2WXF9</accession>
<dbReference type="Gene3D" id="3.40.710.10">
    <property type="entry name" value="DD-peptidase/beta-lactamase superfamily"/>
    <property type="match status" value="1"/>
</dbReference>
<keyword evidence="12 16" id="KW-0472">Membrane</keyword>
<dbReference type="GO" id="GO:0005886">
    <property type="term" value="C:plasma membrane"/>
    <property type="evidence" value="ECO:0007669"/>
    <property type="project" value="UniProtKB-UniRule"/>
</dbReference>
<dbReference type="EMBL" id="JTJO01000032">
    <property type="protein sequence ID" value="OBW98357.1"/>
    <property type="molecule type" value="Genomic_DNA"/>
</dbReference>
<dbReference type="InterPro" id="IPR001460">
    <property type="entry name" value="PCN-bd_Tpept"/>
</dbReference>
<evidence type="ECO:0000313" key="19">
    <source>
        <dbReference type="EMBL" id="OBW98357.1"/>
    </source>
</evidence>
<dbReference type="Pfam" id="PF03717">
    <property type="entry name" value="PBP_dimer"/>
    <property type="match status" value="1"/>
</dbReference>
<evidence type="ECO:0000256" key="9">
    <source>
        <dbReference type="ARBA" id="ARBA00022960"/>
    </source>
</evidence>
<keyword evidence="20" id="KW-0808">Transferase</keyword>
<dbReference type="Proteomes" id="UP000092643">
    <property type="component" value="Unassembled WGS sequence"/>
</dbReference>
<protein>
    <recommendedName>
        <fullName evidence="16">Peptidoglycan D,D-transpeptidase FtsI</fullName>
        <ecNumber evidence="16">3.4.16.4</ecNumber>
    </recommendedName>
    <alternativeName>
        <fullName evidence="16">Penicillin-binding protein 3</fullName>
        <shortName evidence="16">PBP-3</shortName>
    </alternativeName>
</protein>
<dbReference type="Gene3D" id="3.90.1310.10">
    <property type="entry name" value="Penicillin-binding protein 2a (Domain 2)"/>
    <property type="match status" value="1"/>
</dbReference>
<dbReference type="InterPro" id="IPR050515">
    <property type="entry name" value="Beta-lactam/transpept"/>
</dbReference>
<comment type="function">
    <text evidence="16">Catalyzes cross-linking of the peptidoglycan cell wall at the division septum.</text>
</comment>
<dbReference type="OrthoDB" id="9789078at2"/>
<evidence type="ECO:0000256" key="5">
    <source>
        <dbReference type="ARBA" id="ARBA00022645"/>
    </source>
</evidence>
<evidence type="ECO:0000259" key="17">
    <source>
        <dbReference type="Pfam" id="PF00905"/>
    </source>
</evidence>
<dbReference type="EC" id="3.4.16.4" evidence="16"/>
<evidence type="ECO:0000313" key="20">
    <source>
        <dbReference type="EMBL" id="STO37278.1"/>
    </source>
</evidence>
<comment type="pathway">
    <text evidence="16">Cell wall biogenesis; peptidoglycan biosynthesis.</text>
</comment>
<dbReference type="Proteomes" id="UP000254232">
    <property type="component" value="Unassembled WGS sequence"/>
</dbReference>
<reference evidence="19 21" key="1">
    <citation type="submission" date="2014-11" db="EMBL/GenBank/DDBJ databases">
        <title>Pan-genome of Gallibacterium spp.</title>
        <authorList>
            <person name="Kudirkiene E."/>
            <person name="Bojesen A.M."/>
        </authorList>
    </citation>
    <scope>NUCLEOTIDE SEQUENCE [LARGE SCALE GENOMIC DNA]</scope>
    <source>
        <strain evidence="19 21">F 279</strain>
    </source>
</reference>
<dbReference type="EMBL" id="UGGZ01000001">
    <property type="protein sequence ID" value="STO37278.1"/>
    <property type="molecule type" value="Genomic_DNA"/>
</dbReference>
<keyword evidence="3 16" id="KW-0997">Cell inner membrane</keyword>
<dbReference type="GO" id="GO:0043093">
    <property type="term" value="P:FtsZ-dependent cytokinesis"/>
    <property type="evidence" value="ECO:0007669"/>
    <property type="project" value="UniProtKB-UniRule"/>
</dbReference>
<dbReference type="Gene3D" id="1.10.150.770">
    <property type="match status" value="1"/>
</dbReference>
<evidence type="ECO:0000313" key="22">
    <source>
        <dbReference type="Proteomes" id="UP000254232"/>
    </source>
</evidence>
<proteinExistence type="inferred from homology"/>